<dbReference type="EMBL" id="LSSM01003965">
    <property type="protein sequence ID" value="OMJ16237.1"/>
    <property type="molecule type" value="Genomic_DNA"/>
</dbReference>
<sequence length="208" mass="23713">MRTQRVDRIGKLNQLLKESLQLLSTNNKKLKHTTNSSNLTPFNDYNSSKPSCDSVGNFSLDLNFPHNNELSVDKINLNISNNQNTLIENKIESSWQWYLCGLSILNSNSIDGWQTFISQLENKSSELHDFQFSENSVNSLPYISQNLQTPNSPSYKLYSSKSFKKSSLSKIQSIVCSCWIESIRLDPRCLEAWSGLRNYGFINSIEGN</sequence>
<dbReference type="Proteomes" id="UP000187429">
    <property type="component" value="Unassembled WGS sequence"/>
</dbReference>
<organism evidence="1 2">
    <name type="scientific">Smittium culicis</name>
    <dbReference type="NCBI Taxonomy" id="133412"/>
    <lineage>
        <taxon>Eukaryota</taxon>
        <taxon>Fungi</taxon>
        <taxon>Fungi incertae sedis</taxon>
        <taxon>Zoopagomycota</taxon>
        <taxon>Kickxellomycotina</taxon>
        <taxon>Harpellomycetes</taxon>
        <taxon>Harpellales</taxon>
        <taxon>Legeriomycetaceae</taxon>
        <taxon>Smittium</taxon>
    </lineage>
</organism>
<evidence type="ECO:0000313" key="2">
    <source>
        <dbReference type="Proteomes" id="UP000187429"/>
    </source>
</evidence>
<comment type="caution">
    <text evidence="1">The sequence shown here is derived from an EMBL/GenBank/DDBJ whole genome shotgun (WGS) entry which is preliminary data.</text>
</comment>
<protein>
    <submittedName>
        <fullName evidence="1">Uncharacterized protein</fullName>
    </submittedName>
</protein>
<name>A0A1R1XNL7_9FUNG</name>
<evidence type="ECO:0000313" key="1">
    <source>
        <dbReference type="EMBL" id="OMJ16237.1"/>
    </source>
</evidence>
<gene>
    <name evidence="1" type="ORF">AYI69_g7906</name>
</gene>
<reference evidence="2" key="1">
    <citation type="submission" date="2017-01" db="EMBL/GenBank/DDBJ databases">
        <authorList>
            <person name="Wang Y."/>
            <person name="White M."/>
            <person name="Kvist S."/>
            <person name="Moncalvo J.-M."/>
        </authorList>
    </citation>
    <scope>NUCLEOTIDE SEQUENCE [LARGE SCALE GENOMIC DNA]</scope>
    <source>
        <strain evidence="2">ID-206-W2</strain>
    </source>
</reference>
<keyword evidence="2" id="KW-1185">Reference proteome</keyword>
<accession>A0A1R1XNL7</accession>
<dbReference type="AlphaFoldDB" id="A0A1R1XNL7"/>
<proteinExistence type="predicted"/>
<dbReference type="OrthoDB" id="10006270at2759"/>